<dbReference type="InterPro" id="IPR027417">
    <property type="entry name" value="P-loop_NTPase"/>
</dbReference>
<dbReference type="AlphaFoldDB" id="A0A1M6LW80"/>
<dbReference type="CDD" id="cd18547">
    <property type="entry name" value="ABC_6TM_Tm288_like"/>
    <property type="match status" value="1"/>
</dbReference>
<keyword evidence="7 10" id="KW-1133">Transmembrane helix</keyword>
<dbReference type="PANTHER" id="PTHR43394">
    <property type="entry name" value="ATP-DEPENDENT PERMEASE MDL1, MITOCHONDRIAL"/>
    <property type="match status" value="1"/>
</dbReference>
<evidence type="ECO:0000313" key="14">
    <source>
        <dbReference type="Proteomes" id="UP000184080"/>
    </source>
</evidence>
<name>A0A1M6LW80_9CLOT</name>
<dbReference type="InterPro" id="IPR011527">
    <property type="entry name" value="ABC1_TM_dom"/>
</dbReference>
<keyword evidence="5" id="KW-0547">Nucleotide-binding</keyword>
<dbReference type="GO" id="GO:0015421">
    <property type="term" value="F:ABC-type oligopeptide transporter activity"/>
    <property type="evidence" value="ECO:0007669"/>
    <property type="project" value="TreeGrafter"/>
</dbReference>
<keyword evidence="14" id="KW-1185">Reference proteome</keyword>
<evidence type="ECO:0000256" key="2">
    <source>
        <dbReference type="ARBA" id="ARBA00022448"/>
    </source>
</evidence>
<feature type="compositionally biased region" description="Polar residues" evidence="9">
    <location>
        <begin position="8"/>
        <end position="17"/>
    </location>
</feature>
<dbReference type="SUPFAM" id="SSF90123">
    <property type="entry name" value="ABC transporter transmembrane region"/>
    <property type="match status" value="1"/>
</dbReference>
<feature type="domain" description="ABC transporter" evidence="11">
    <location>
        <begin position="386"/>
        <end position="613"/>
    </location>
</feature>
<dbReference type="FunFam" id="1.20.1560.10:FF:000011">
    <property type="entry name" value="Multidrug ABC transporter ATP-binding protein"/>
    <property type="match status" value="1"/>
</dbReference>
<dbReference type="FunFam" id="3.40.50.300:FF:000287">
    <property type="entry name" value="Multidrug ABC transporter ATP-binding protein"/>
    <property type="match status" value="1"/>
</dbReference>
<dbReference type="SMART" id="SM00382">
    <property type="entry name" value="AAA"/>
    <property type="match status" value="1"/>
</dbReference>
<reference evidence="13 14" key="1">
    <citation type="submission" date="2016-11" db="EMBL/GenBank/DDBJ databases">
        <authorList>
            <person name="Jaros S."/>
            <person name="Januszkiewicz K."/>
            <person name="Wedrychowicz H."/>
        </authorList>
    </citation>
    <scope>NUCLEOTIDE SEQUENCE [LARGE SCALE GENOMIC DNA]</scope>
    <source>
        <strain evidence="13 14">DSM 21864</strain>
    </source>
</reference>
<dbReference type="PROSITE" id="PS50929">
    <property type="entry name" value="ABC_TM1F"/>
    <property type="match status" value="1"/>
</dbReference>
<dbReference type="InterPro" id="IPR017871">
    <property type="entry name" value="ABC_transporter-like_CS"/>
</dbReference>
<dbReference type="GO" id="GO:0016887">
    <property type="term" value="F:ATP hydrolysis activity"/>
    <property type="evidence" value="ECO:0007669"/>
    <property type="project" value="InterPro"/>
</dbReference>
<sequence>MVKEGNENNRNSESQGFSPAGMRMGGGPKAGRFGSHRNMAPVIKPKNFKGTLKRLWAYFGKDKRVLFLIFIFILVDSLLTLSVPYLIGKAIEAMTYLKIGGDFSRLKFIMLALITAYAFSALLNFLQGLFMAGVSQRMVKNLRSAVFNKLQKLSVSFFDTHSHGDIMSRLSNDIENISGTVSQSTTQLMAGSIAVIGSLIMMIKLSPILTLASIITVPLVFLLTKTIAKKTKVLFKSQQIELGMLNGHIEENISGIQVVKAFNYEDKTIKEFHEINSRLSEVGTKAQIWSGFLMPLMNVINNLGFAVVAGVGGILAVKDMITVGSIASFLIYSRQFSRPLNDLASIFNNLQSAVAGAERVFEVLDEKEEEKDILGAEELVSPKGEVIFENVTFGYNKENPILKNVSFYAPAGSNTALVGPTGAGKTTIVNLITRFYDVTSGRILIDGKDIREYSRDSLRKTFGIVLQDTYLFSGTIKENIKYGRPEATDEEMEKAAAMAYADVFINRLPKGYDTVLSESGSNLSQGQRQLLAIARAILSKPSILILDEATSSIDTRTELNIQKAMLNIMKGRTSFIIAHRLSTIRDADNIMVIDQGNIKAQGKYEDLVARNLI</sequence>
<evidence type="ECO:0000256" key="10">
    <source>
        <dbReference type="SAM" id="Phobius"/>
    </source>
</evidence>
<dbReference type="PROSITE" id="PS00211">
    <property type="entry name" value="ABC_TRANSPORTER_1"/>
    <property type="match status" value="1"/>
</dbReference>
<dbReference type="GO" id="GO:0005886">
    <property type="term" value="C:plasma membrane"/>
    <property type="evidence" value="ECO:0007669"/>
    <property type="project" value="UniProtKB-SubCell"/>
</dbReference>
<dbReference type="PANTHER" id="PTHR43394:SF1">
    <property type="entry name" value="ATP-BINDING CASSETTE SUB-FAMILY B MEMBER 10, MITOCHONDRIAL"/>
    <property type="match status" value="1"/>
</dbReference>
<dbReference type="InterPro" id="IPR039421">
    <property type="entry name" value="Type_1_exporter"/>
</dbReference>
<keyword evidence="6 13" id="KW-0067">ATP-binding</keyword>
<dbReference type="STRING" id="1121298.SAMN05444401_3806"/>
<evidence type="ECO:0000256" key="4">
    <source>
        <dbReference type="ARBA" id="ARBA00022692"/>
    </source>
</evidence>
<protein>
    <submittedName>
        <fullName evidence="13">ATP-binding cassette, subfamily B</fullName>
    </submittedName>
</protein>
<evidence type="ECO:0000259" key="11">
    <source>
        <dbReference type="PROSITE" id="PS50893"/>
    </source>
</evidence>
<keyword evidence="4 10" id="KW-0812">Transmembrane</keyword>
<organism evidence="13 14">
    <name type="scientific">Clostridium amylolyticum</name>
    <dbReference type="NCBI Taxonomy" id="1121298"/>
    <lineage>
        <taxon>Bacteria</taxon>
        <taxon>Bacillati</taxon>
        <taxon>Bacillota</taxon>
        <taxon>Clostridia</taxon>
        <taxon>Eubacteriales</taxon>
        <taxon>Clostridiaceae</taxon>
        <taxon>Clostridium</taxon>
    </lineage>
</organism>
<dbReference type="Proteomes" id="UP000184080">
    <property type="component" value="Unassembled WGS sequence"/>
</dbReference>
<evidence type="ECO:0000256" key="9">
    <source>
        <dbReference type="SAM" id="MobiDB-lite"/>
    </source>
</evidence>
<keyword evidence="3" id="KW-1003">Cell membrane</keyword>
<evidence type="ECO:0000256" key="1">
    <source>
        <dbReference type="ARBA" id="ARBA00004651"/>
    </source>
</evidence>
<dbReference type="SUPFAM" id="SSF52540">
    <property type="entry name" value="P-loop containing nucleoside triphosphate hydrolases"/>
    <property type="match status" value="1"/>
</dbReference>
<keyword evidence="2" id="KW-0813">Transport</keyword>
<evidence type="ECO:0000313" key="13">
    <source>
        <dbReference type="EMBL" id="SHJ75436.1"/>
    </source>
</evidence>
<dbReference type="InterPro" id="IPR003593">
    <property type="entry name" value="AAA+_ATPase"/>
</dbReference>
<dbReference type="PROSITE" id="PS50893">
    <property type="entry name" value="ABC_TRANSPORTER_2"/>
    <property type="match status" value="1"/>
</dbReference>
<dbReference type="InterPro" id="IPR036640">
    <property type="entry name" value="ABC1_TM_sf"/>
</dbReference>
<keyword evidence="8 10" id="KW-0472">Membrane</keyword>
<evidence type="ECO:0000256" key="7">
    <source>
        <dbReference type="ARBA" id="ARBA00022989"/>
    </source>
</evidence>
<dbReference type="Gene3D" id="3.40.50.300">
    <property type="entry name" value="P-loop containing nucleotide triphosphate hydrolases"/>
    <property type="match status" value="1"/>
</dbReference>
<comment type="subcellular location">
    <subcellularLocation>
        <location evidence="1">Cell membrane</location>
        <topology evidence="1">Multi-pass membrane protein</topology>
    </subcellularLocation>
</comment>
<feature type="region of interest" description="Disordered" evidence="9">
    <location>
        <begin position="1"/>
        <end position="24"/>
    </location>
</feature>
<dbReference type="CDD" id="cd03254">
    <property type="entry name" value="ABCC_Glucan_exporter_like"/>
    <property type="match status" value="1"/>
</dbReference>
<evidence type="ECO:0000259" key="12">
    <source>
        <dbReference type="PROSITE" id="PS50929"/>
    </source>
</evidence>
<evidence type="ECO:0000256" key="8">
    <source>
        <dbReference type="ARBA" id="ARBA00023136"/>
    </source>
</evidence>
<accession>A0A1M6LW80</accession>
<gene>
    <name evidence="13" type="ORF">SAMN05444401_3806</name>
</gene>
<evidence type="ECO:0000256" key="3">
    <source>
        <dbReference type="ARBA" id="ARBA00022475"/>
    </source>
</evidence>
<dbReference type="GO" id="GO:0005524">
    <property type="term" value="F:ATP binding"/>
    <property type="evidence" value="ECO:0007669"/>
    <property type="project" value="UniProtKB-KW"/>
</dbReference>
<dbReference type="Gene3D" id="1.20.1560.10">
    <property type="entry name" value="ABC transporter type 1, transmembrane domain"/>
    <property type="match status" value="1"/>
</dbReference>
<evidence type="ECO:0000256" key="6">
    <source>
        <dbReference type="ARBA" id="ARBA00022840"/>
    </source>
</evidence>
<dbReference type="InterPro" id="IPR003439">
    <property type="entry name" value="ABC_transporter-like_ATP-bd"/>
</dbReference>
<dbReference type="Pfam" id="PF00664">
    <property type="entry name" value="ABC_membrane"/>
    <property type="match status" value="1"/>
</dbReference>
<dbReference type="Pfam" id="PF00005">
    <property type="entry name" value="ABC_tran"/>
    <property type="match status" value="1"/>
</dbReference>
<dbReference type="EMBL" id="FQZO01000007">
    <property type="protein sequence ID" value="SHJ75436.1"/>
    <property type="molecule type" value="Genomic_DNA"/>
</dbReference>
<evidence type="ECO:0000256" key="5">
    <source>
        <dbReference type="ARBA" id="ARBA00022741"/>
    </source>
</evidence>
<feature type="domain" description="ABC transmembrane type-1" evidence="12">
    <location>
        <begin position="67"/>
        <end position="352"/>
    </location>
</feature>
<proteinExistence type="predicted"/>
<feature type="transmembrane region" description="Helical" evidence="10">
    <location>
        <begin position="65"/>
        <end position="88"/>
    </location>
</feature>
<feature type="transmembrane region" description="Helical" evidence="10">
    <location>
        <begin position="108"/>
        <end position="134"/>
    </location>
</feature>